<protein>
    <submittedName>
        <fullName evidence="1">Uncharacterized protein</fullName>
    </submittedName>
</protein>
<reference evidence="1" key="1">
    <citation type="submission" date="2021-01" db="EMBL/GenBank/DDBJ databases">
        <authorList>
            <consortium name="Genoscope - CEA"/>
            <person name="William W."/>
        </authorList>
    </citation>
    <scope>NUCLEOTIDE SEQUENCE</scope>
</reference>
<keyword evidence="2" id="KW-1185">Reference proteome</keyword>
<evidence type="ECO:0000313" key="1">
    <source>
        <dbReference type="EMBL" id="CAD8162790.1"/>
    </source>
</evidence>
<proteinExistence type="predicted"/>
<organism evidence="1 2">
    <name type="scientific">Paramecium octaurelia</name>
    <dbReference type="NCBI Taxonomy" id="43137"/>
    <lineage>
        <taxon>Eukaryota</taxon>
        <taxon>Sar</taxon>
        <taxon>Alveolata</taxon>
        <taxon>Ciliophora</taxon>
        <taxon>Intramacronucleata</taxon>
        <taxon>Oligohymenophorea</taxon>
        <taxon>Peniculida</taxon>
        <taxon>Parameciidae</taxon>
        <taxon>Paramecium</taxon>
    </lineage>
</organism>
<dbReference type="Proteomes" id="UP000683925">
    <property type="component" value="Unassembled WGS sequence"/>
</dbReference>
<gene>
    <name evidence="1" type="ORF">POCTA_138.1.T0420131</name>
</gene>
<dbReference type="OrthoDB" id="10501534at2759"/>
<name>A0A8S1UD56_PAROT</name>
<dbReference type="EMBL" id="CAJJDP010000042">
    <property type="protein sequence ID" value="CAD8162790.1"/>
    <property type="molecule type" value="Genomic_DNA"/>
</dbReference>
<accession>A0A8S1UD56</accession>
<evidence type="ECO:0000313" key="2">
    <source>
        <dbReference type="Proteomes" id="UP000683925"/>
    </source>
</evidence>
<dbReference type="AlphaFoldDB" id="A0A8S1UD56"/>
<sequence>MIEESYIRNLLLRNIEILEYLNFQISGQKEVRQKCVRTSVPLSYTVETWYGPYLIILQLNLRPFGAQLQEYLNLLTWKYHKNLLYMLKSVNQINHTNRSTQLLLEKKVNLLSFKIYMKCVKTKTIVSQFLKCQSCSTSNQNYSFLHYCHGQIDPVTYFPKFQLIESSYKELNINFLVDRITITQTLFNQIQSIETLIEIKFKV</sequence>
<comment type="caution">
    <text evidence="1">The sequence shown here is derived from an EMBL/GenBank/DDBJ whole genome shotgun (WGS) entry which is preliminary data.</text>
</comment>